<dbReference type="PANTHER" id="PTHR43701">
    <property type="entry name" value="MEMBRANE TRANSPORTER PROTEIN MJ0441-RELATED"/>
    <property type="match status" value="1"/>
</dbReference>
<evidence type="ECO:0000256" key="5">
    <source>
        <dbReference type="ARBA" id="ARBA00023136"/>
    </source>
</evidence>
<keyword evidence="4 6" id="KW-1133">Transmembrane helix</keyword>
<accession>A0ABT7QK78</accession>
<dbReference type="Pfam" id="PF01925">
    <property type="entry name" value="TauE"/>
    <property type="match status" value="1"/>
</dbReference>
<evidence type="ECO:0000313" key="7">
    <source>
        <dbReference type="EMBL" id="MDM5147094.1"/>
    </source>
</evidence>
<comment type="subcellular location">
    <subcellularLocation>
        <location evidence="6">Cell membrane</location>
        <topology evidence="6">Multi-pass membrane protein</topology>
    </subcellularLocation>
    <subcellularLocation>
        <location evidence="1">Membrane</location>
        <topology evidence="1">Multi-pass membrane protein</topology>
    </subcellularLocation>
</comment>
<evidence type="ECO:0000256" key="1">
    <source>
        <dbReference type="ARBA" id="ARBA00004141"/>
    </source>
</evidence>
<keyword evidence="5 6" id="KW-0472">Membrane</keyword>
<feature type="transmembrane region" description="Helical" evidence="6">
    <location>
        <begin position="236"/>
        <end position="253"/>
    </location>
</feature>
<feature type="transmembrane region" description="Helical" evidence="6">
    <location>
        <begin position="112"/>
        <end position="130"/>
    </location>
</feature>
<dbReference type="Proteomes" id="UP001168167">
    <property type="component" value="Unassembled WGS sequence"/>
</dbReference>
<dbReference type="InterPro" id="IPR051598">
    <property type="entry name" value="TSUP/Inactive_protease-like"/>
</dbReference>
<sequence>MEEFVVGALPHLLCGIIIGFLIFYSGVGGGVLVIPVIVAFFGLPLSVAIGTASVYATLTKVMAGIEHIRIRNVSGRLAVIISLSAIPGVLITAAAVNYYSNVAESAPRMQEILRYVVAMVIAFSLLAAQFKPKSAAVSSLPLLIAAGFFIGLVMGATGIGGGVLIVPALFLLSAESPKRVVGSSVIIALALSLVTALVYAKGGQINYPMALTMSAGSLLAIPFASRMLRRSSDKTVRIMLTVLIVIALLLVLWK</sequence>
<feature type="transmembrane region" description="Helical" evidence="6">
    <location>
        <begin position="6"/>
        <end position="24"/>
    </location>
</feature>
<dbReference type="PANTHER" id="PTHR43701:SF2">
    <property type="entry name" value="MEMBRANE TRANSPORTER PROTEIN YJNA-RELATED"/>
    <property type="match status" value="1"/>
</dbReference>
<evidence type="ECO:0000256" key="6">
    <source>
        <dbReference type="RuleBase" id="RU363041"/>
    </source>
</evidence>
<comment type="similarity">
    <text evidence="2 6">Belongs to the 4-toluene sulfonate uptake permease (TSUP) (TC 2.A.102) family.</text>
</comment>
<reference evidence="7" key="1">
    <citation type="submission" date="2022-08" db="EMBL/GenBank/DDBJ databases">
        <authorList>
            <person name="Dzunkova M."/>
            <person name="La Clair J."/>
            <person name="Tyml T."/>
            <person name="Doud D."/>
            <person name="Schulz F."/>
            <person name="Piquer S."/>
            <person name="Porcel Sanchis D."/>
            <person name="Osborn A."/>
            <person name="Robinson D."/>
            <person name="Louie K.B."/>
            <person name="Bowen B.P."/>
            <person name="Bowers R."/>
            <person name="Lee J."/>
            <person name="Arnau Llombart V."/>
            <person name="Diaz Villanueva W."/>
            <person name="Gosliner T."/>
            <person name="Northen T."/>
            <person name="Cheng J.-F."/>
            <person name="Burkart M.D."/>
            <person name="Woyke T."/>
        </authorList>
    </citation>
    <scope>NUCLEOTIDE SEQUENCE</scope>
    <source>
        <strain evidence="7">Df01</strain>
    </source>
</reference>
<evidence type="ECO:0000256" key="2">
    <source>
        <dbReference type="ARBA" id="ARBA00009142"/>
    </source>
</evidence>
<keyword evidence="3 6" id="KW-0812">Transmembrane</keyword>
<keyword evidence="8" id="KW-1185">Reference proteome</keyword>
<feature type="transmembrane region" description="Helical" evidence="6">
    <location>
        <begin position="205"/>
        <end position="224"/>
    </location>
</feature>
<gene>
    <name evidence="7" type="ORF">NQX30_01680</name>
</gene>
<evidence type="ECO:0000256" key="4">
    <source>
        <dbReference type="ARBA" id="ARBA00022989"/>
    </source>
</evidence>
<evidence type="ECO:0000256" key="3">
    <source>
        <dbReference type="ARBA" id="ARBA00022692"/>
    </source>
</evidence>
<evidence type="ECO:0000313" key="8">
    <source>
        <dbReference type="Proteomes" id="UP001168167"/>
    </source>
</evidence>
<keyword evidence="6" id="KW-1003">Cell membrane</keyword>
<organism evidence="7 8">
    <name type="scientific">Candidatus Doriopsillibacter californiensis</name>
    <dbReference type="NCBI Taxonomy" id="2970740"/>
    <lineage>
        <taxon>Bacteria</taxon>
        <taxon>Pseudomonadati</taxon>
        <taxon>Pseudomonadota</taxon>
        <taxon>Gammaproteobacteria</taxon>
        <taxon>Candidatus Tethybacterales</taxon>
        <taxon>Candidatus Persebacteraceae</taxon>
        <taxon>Candidatus Doriopsillibacter</taxon>
    </lineage>
</organism>
<feature type="transmembrane region" description="Helical" evidence="6">
    <location>
        <begin position="142"/>
        <end position="173"/>
    </location>
</feature>
<dbReference type="InterPro" id="IPR002781">
    <property type="entry name" value="TM_pro_TauE-like"/>
</dbReference>
<comment type="caution">
    <text evidence="7">The sequence shown here is derived from an EMBL/GenBank/DDBJ whole genome shotgun (WGS) entry which is preliminary data.</text>
</comment>
<dbReference type="EMBL" id="JANQAO010000001">
    <property type="protein sequence ID" value="MDM5147094.1"/>
    <property type="molecule type" value="Genomic_DNA"/>
</dbReference>
<name>A0ABT7QK78_9GAMM</name>
<proteinExistence type="inferred from homology"/>
<protein>
    <recommendedName>
        <fullName evidence="6">Probable membrane transporter protein</fullName>
    </recommendedName>
</protein>
<reference evidence="7" key="2">
    <citation type="journal article" date="2023" name="Microbiome">
        <title>Synthase-selected sorting approach identifies a beta-lactone synthase in a nudibranch symbiotic bacterium.</title>
        <authorList>
            <person name="Dzunkova M."/>
            <person name="La Clair J.J."/>
            <person name="Tyml T."/>
            <person name="Doud D."/>
            <person name="Schulz F."/>
            <person name="Piquer-Esteban S."/>
            <person name="Porcel Sanchis D."/>
            <person name="Osborn A."/>
            <person name="Robinson D."/>
            <person name="Louie K.B."/>
            <person name="Bowen B.P."/>
            <person name="Bowers R.M."/>
            <person name="Lee J."/>
            <person name="Arnau V."/>
            <person name="Diaz-Villanueva W."/>
            <person name="Stepanauskas R."/>
            <person name="Gosliner T."/>
            <person name="Date S.V."/>
            <person name="Northen T.R."/>
            <person name="Cheng J.F."/>
            <person name="Burkart M.D."/>
            <person name="Woyke T."/>
        </authorList>
    </citation>
    <scope>NUCLEOTIDE SEQUENCE</scope>
    <source>
        <strain evidence="7">Df01</strain>
    </source>
</reference>
<feature type="transmembrane region" description="Helical" evidence="6">
    <location>
        <begin position="77"/>
        <end position="100"/>
    </location>
</feature>
<feature type="transmembrane region" description="Helical" evidence="6">
    <location>
        <begin position="180"/>
        <end position="199"/>
    </location>
</feature>
<feature type="transmembrane region" description="Helical" evidence="6">
    <location>
        <begin position="31"/>
        <end position="57"/>
    </location>
</feature>